<dbReference type="GO" id="GO:0005634">
    <property type="term" value="C:nucleus"/>
    <property type="evidence" value="ECO:0007669"/>
    <property type="project" value="TreeGrafter"/>
</dbReference>
<evidence type="ECO:0000313" key="3">
    <source>
        <dbReference type="EMBL" id="KAK4277935.1"/>
    </source>
</evidence>
<evidence type="ECO:0000313" key="4">
    <source>
        <dbReference type="Proteomes" id="UP001293593"/>
    </source>
</evidence>
<dbReference type="Proteomes" id="UP001293593">
    <property type="component" value="Unassembled WGS sequence"/>
</dbReference>
<evidence type="ECO:0000256" key="1">
    <source>
        <dbReference type="ARBA" id="ARBA00005474"/>
    </source>
</evidence>
<name>A0AAE1JW68_9FABA</name>
<dbReference type="PROSITE" id="PS50891">
    <property type="entry name" value="LOB"/>
    <property type="match status" value="1"/>
</dbReference>
<dbReference type="InterPro" id="IPR004883">
    <property type="entry name" value="LOB"/>
</dbReference>
<comment type="similarity">
    <text evidence="1">Belongs to the LOB domain-containing protein family.</text>
</comment>
<proteinExistence type="inferred from homology"/>
<gene>
    <name evidence="3" type="ORF">QN277_015854</name>
</gene>
<keyword evidence="4" id="KW-1185">Reference proteome</keyword>
<dbReference type="GO" id="GO:0045893">
    <property type="term" value="P:positive regulation of DNA-templated transcription"/>
    <property type="evidence" value="ECO:0007669"/>
    <property type="project" value="TreeGrafter"/>
</dbReference>
<reference evidence="3" key="1">
    <citation type="submission" date="2023-10" db="EMBL/GenBank/DDBJ databases">
        <title>Chromosome-level genome of the transformable northern wattle, Acacia crassicarpa.</title>
        <authorList>
            <person name="Massaro I."/>
            <person name="Sinha N.R."/>
            <person name="Poethig S."/>
            <person name="Leichty A.R."/>
        </authorList>
    </citation>
    <scope>NUCLEOTIDE SEQUENCE</scope>
    <source>
        <strain evidence="3">Acra3RX</strain>
        <tissue evidence="3">Leaf</tissue>
    </source>
</reference>
<dbReference type="EMBL" id="JAWXYG010000003">
    <property type="protein sequence ID" value="KAK4277935.1"/>
    <property type="molecule type" value="Genomic_DNA"/>
</dbReference>
<accession>A0AAE1JW68</accession>
<comment type="caution">
    <text evidence="3">The sequence shown here is derived from an EMBL/GenBank/DDBJ whole genome shotgun (WGS) entry which is preliminary data.</text>
</comment>
<dbReference type="PANTHER" id="PTHR31529:SF50">
    <property type="entry name" value="LOB DOMAIN PROTEIN"/>
    <property type="match status" value="1"/>
</dbReference>
<feature type="domain" description="LOB" evidence="2">
    <location>
        <begin position="14"/>
        <end position="116"/>
    </location>
</feature>
<organism evidence="3 4">
    <name type="scientific">Acacia crassicarpa</name>
    <name type="common">northern wattle</name>
    <dbReference type="NCBI Taxonomy" id="499986"/>
    <lineage>
        <taxon>Eukaryota</taxon>
        <taxon>Viridiplantae</taxon>
        <taxon>Streptophyta</taxon>
        <taxon>Embryophyta</taxon>
        <taxon>Tracheophyta</taxon>
        <taxon>Spermatophyta</taxon>
        <taxon>Magnoliopsida</taxon>
        <taxon>eudicotyledons</taxon>
        <taxon>Gunneridae</taxon>
        <taxon>Pentapetalae</taxon>
        <taxon>rosids</taxon>
        <taxon>fabids</taxon>
        <taxon>Fabales</taxon>
        <taxon>Fabaceae</taxon>
        <taxon>Caesalpinioideae</taxon>
        <taxon>mimosoid clade</taxon>
        <taxon>Acacieae</taxon>
        <taxon>Acacia</taxon>
    </lineage>
</organism>
<dbReference type="PANTHER" id="PTHR31529">
    <property type="entry name" value="LOB DOMAIN CONTAINING PROTEIN"/>
    <property type="match status" value="1"/>
</dbReference>
<dbReference type="GO" id="GO:0009755">
    <property type="term" value="P:hormone-mediated signaling pathway"/>
    <property type="evidence" value="ECO:0007669"/>
    <property type="project" value="TreeGrafter"/>
</dbReference>
<dbReference type="AlphaFoldDB" id="A0AAE1JW68"/>
<sequence length="221" mass="24247">MQKYMVRTTTGLGSSCGACKFLRRKCTADCIFAPYFSYDQAATHFAAVHKVFGASNASRLLLHLPVQSRSDAAITVSYEALARMHDPIYGCVAQIFALQQQVASLQEEIDKLGNMMANSPVGAAISGGSSQASTSKNMDRIDFSWQQDVTNAQLYQTQLSTLLSHQASAAAAYQGLEGQVNWDFPDALQFEDHVFDESDPNSLEKLISGIDQQVFINFPWS</sequence>
<dbReference type="Pfam" id="PF03195">
    <property type="entry name" value="LOB"/>
    <property type="match status" value="1"/>
</dbReference>
<protein>
    <recommendedName>
        <fullName evidence="2">LOB domain-containing protein</fullName>
    </recommendedName>
</protein>
<evidence type="ECO:0000259" key="2">
    <source>
        <dbReference type="PROSITE" id="PS50891"/>
    </source>
</evidence>